<comment type="similarity">
    <text evidence="2">Belongs to the ABC transporter superfamily. ABCB family. Multidrug resistance exporter (TC 3.A.1.201) subfamily.</text>
</comment>
<accession>A0A162UQM2</accession>
<evidence type="ECO:0000256" key="7">
    <source>
        <dbReference type="ARBA" id="ARBA00022840"/>
    </source>
</evidence>
<feature type="transmembrane region" description="Helical" evidence="14">
    <location>
        <begin position="183"/>
        <end position="201"/>
    </location>
</feature>
<dbReference type="RefSeq" id="XP_018295173.1">
    <property type="nucleotide sequence ID" value="XM_018439795.1"/>
</dbReference>
<feature type="domain" description="ABC transmembrane type-1" evidence="16">
    <location>
        <begin position="64"/>
        <end position="350"/>
    </location>
</feature>
<dbReference type="PROSITE" id="PS50893">
    <property type="entry name" value="ABC_TRANSPORTER_2"/>
    <property type="match status" value="2"/>
</dbReference>
<feature type="transmembrane region" description="Helical" evidence="14">
    <location>
        <begin position="321"/>
        <end position="339"/>
    </location>
</feature>
<dbReference type="FunFam" id="3.40.50.300:FF:000479">
    <property type="entry name" value="Multidrug resistance protein 1A"/>
    <property type="match status" value="1"/>
</dbReference>
<dbReference type="GO" id="GO:0016887">
    <property type="term" value="F:ATP hydrolysis activity"/>
    <property type="evidence" value="ECO:0007669"/>
    <property type="project" value="InterPro"/>
</dbReference>
<evidence type="ECO:0000256" key="5">
    <source>
        <dbReference type="ARBA" id="ARBA00022737"/>
    </source>
</evidence>
<evidence type="ECO:0000256" key="2">
    <source>
        <dbReference type="ARBA" id="ARBA00007577"/>
    </source>
</evidence>
<evidence type="ECO:0000256" key="8">
    <source>
        <dbReference type="ARBA" id="ARBA00022967"/>
    </source>
</evidence>
<dbReference type="InterPro" id="IPR017871">
    <property type="entry name" value="ABC_transporter-like_CS"/>
</dbReference>
<dbReference type="GeneID" id="29000701"/>
<evidence type="ECO:0000256" key="12">
    <source>
        <dbReference type="SAM" id="Coils"/>
    </source>
</evidence>
<feature type="transmembrane region" description="Helical" evidence="14">
    <location>
        <begin position="287"/>
        <end position="309"/>
    </location>
</feature>
<feature type="transmembrane region" description="Helical" evidence="14">
    <location>
        <begin position="207"/>
        <end position="228"/>
    </location>
</feature>
<keyword evidence="5" id="KW-0677">Repeat</keyword>
<keyword evidence="18" id="KW-1185">Reference proteome</keyword>
<keyword evidence="4 14" id="KW-0812">Transmembrane</keyword>
<feature type="transmembrane region" description="Helical" evidence="14">
    <location>
        <begin position="875"/>
        <end position="896"/>
    </location>
</feature>
<dbReference type="EMBL" id="KV440975">
    <property type="protein sequence ID" value="OAD77133.1"/>
    <property type="molecule type" value="Genomic_DNA"/>
</dbReference>
<evidence type="ECO:0000256" key="4">
    <source>
        <dbReference type="ARBA" id="ARBA00022692"/>
    </source>
</evidence>
<evidence type="ECO:0000259" key="15">
    <source>
        <dbReference type="PROSITE" id="PS50893"/>
    </source>
</evidence>
<dbReference type="InterPro" id="IPR039421">
    <property type="entry name" value="Type_1_exporter"/>
</dbReference>
<dbReference type="InterPro" id="IPR027417">
    <property type="entry name" value="P-loop_NTPase"/>
</dbReference>
<evidence type="ECO:0000313" key="17">
    <source>
        <dbReference type="EMBL" id="OAD77133.1"/>
    </source>
</evidence>
<evidence type="ECO:0000259" key="16">
    <source>
        <dbReference type="PROSITE" id="PS50929"/>
    </source>
</evidence>
<dbReference type="Proteomes" id="UP000077315">
    <property type="component" value="Unassembled WGS sequence"/>
</dbReference>
<proteinExistence type="inferred from homology"/>
<dbReference type="InterPro" id="IPR003439">
    <property type="entry name" value="ABC_transporter-like_ATP-bd"/>
</dbReference>
<evidence type="ECO:0000313" key="18">
    <source>
        <dbReference type="Proteomes" id="UP000077315"/>
    </source>
</evidence>
<dbReference type="PANTHER" id="PTHR43394:SF27">
    <property type="entry name" value="ATP-DEPENDENT TRANSLOCASE ABCB1-LIKE"/>
    <property type="match status" value="1"/>
</dbReference>
<feature type="transmembrane region" description="Helical" evidence="14">
    <location>
        <begin position="722"/>
        <end position="745"/>
    </location>
</feature>
<dbReference type="Pfam" id="PF00664">
    <property type="entry name" value="ABC_membrane"/>
    <property type="match status" value="2"/>
</dbReference>
<dbReference type="CDD" id="cd18577">
    <property type="entry name" value="ABC_6TM_Pgp_ABCB1_D1_like"/>
    <property type="match status" value="1"/>
</dbReference>
<dbReference type="PROSITE" id="PS00211">
    <property type="entry name" value="ABC_TRANSPORTER_1"/>
    <property type="match status" value="2"/>
</dbReference>
<dbReference type="FunCoup" id="A0A162UQM2">
    <property type="interactions" value="22"/>
</dbReference>
<keyword evidence="6" id="KW-0547">Nucleotide-binding</keyword>
<feature type="transmembrane region" description="Helical" evidence="14">
    <location>
        <begin position="108"/>
        <end position="131"/>
    </location>
</feature>
<dbReference type="Gene3D" id="3.40.50.300">
    <property type="entry name" value="P-loop containing nucleotide triphosphate hydrolases"/>
    <property type="match status" value="2"/>
</dbReference>
<feature type="domain" description="ABC transporter" evidence="15">
    <location>
        <begin position="385"/>
        <end position="622"/>
    </location>
</feature>
<feature type="coiled-coil region" evidence="12">
    <location>
        <begin position="647"/>
        <end position="707"/>
    </location>
</feature>
<dbReference type="FunFam" id="3.40.50.300:FF:000302">
    <property type="entry name" value="ATP-binding cassette subfamily B member 5"/>
    <property type="match status" value="1"/>
</dbReference>
<keyword evidence="9 14" id="KW-1133">Transmembrane helix</keyword>
<feature type="domain" description="ABC transmembrane type-1" evidence="16">
    <location>
        <begin position="727"/>
        <end position="1018"/>
    </location>
</feature>
<dbReference type="InterPro" id="IPR011527">
    <property type="entry name" value="ABC1_TM_dom"/>
</dbReference>
<evidence type="ECO:0000256" key="3">
    <source>
        <dbReference type="ARBA" id="ARBA00022448"/>
    </source>
</evidence>
<dbReference type="SUPFAM" id="SSF90123">
    <property type="entry name" value="ABC transporter transmembrane region"/>
    <property type="match status" value="2"/>
</dbReference>
<name>A0A162UQM2_PHYB8</name>
<dbReference type="STRING" id="763407.A0A162UQM2"/>
<dbReference type="SUPFAM" id="SSF52540">
    <property type="entry name" value="P-loop containing nucleoside triphosphate hydrolases"/>
    <property type="match status" value="2"/>
</dbReference>
<organism evidence="17 18">
    <name type="scientific">Phycomyces blakesleeanus (strain ATCC 8743b / DSM 1359 / FGSC 10004 / NBRC 33097 / NRRL 1555)</name>
    <dbReference type="NCBI Taxonomy" id="763407"/>
    <lineage>
        <taxon>Eukaryota</taxon>
        <taxon>Fungi</taxon>
        <taxon>Fungi incertae sedis</taxon>
        <taxon>Mucoromycota</taxon>
        <taxon>Mucoromycotina</taxon>
        <taxon>Mucoromycetes</taxon>
        <taxon>Mucorales</taxon>
        <taxon>Phycomycetaceae</taxon>
        <taxon>Phycomyces</taxon>
    </lineage>
</organism>
<evidence type="ECO:0000256" key="6">
    <source>
        <dbReference type="ARBA" id="ARBA00022741"/>
    </source>
</evidence>
<dbReference type="Pfam" id="PF00005">
    <property type="entry name" value="ABC_tran"/>
    <property type="match status" value="2"/>
</dbReference>
<keyword evidence="11" id="KW-0325">Glycoprotein</keyword>
<feature type="transmembrane region" description="Helical" evidence="14">
    <location>
        <begin position="850"/>
        <end position="869"/>
    </location>
</feature>
<keyword evidence="7" id="KW-0067">ATP-binding</keyword>
<evidence type="ECO:0000256" key="11">
    <source>
        <dbReference type="ARBA" id="ARBA00023180"/>
    </source>
</evidence>
<dbReference type="Gene3D" id="1.20.1560.10">
    <property type="entry name" value="ABC transporter type 1, transmembrane domain"/>
    <property type="match status" value="1"/>
</dbReference>
<sequence length="1314" mass="144924">MESDTDDTADVFQSNNPTAPVIPPSHISRIFSRLKRKKKKKKPAVPVYKLFSFASPLDIFLICIACICSAGIGAIQPASIIFFGSFVSNLTEQLSNPTDLLNATMPMILTYVYIGTASLVAAYIARACWIFTGENQTRRIRQKYMHSILRQDMSWFDKAGDGSLTTRLASDTQLIQDGISERFGDLITGFAQFVSGIVIAFSKGWQLAVIILAILPLMLGSVIVLGYYTTKLTLDAQASYADAGTVAEQVFAGIRTVYAFSLQKRFSERYDVELDKAKHAGVNRGKVVGFFFGLFVFILFCSYGLSLWYGSQLVVRGTLQGSTVLVVFFSMMMGSMALIQLPTSLVSISSASGAAYSIFETIHRVPSIDTDQSDGLAPDSIVGKVEFRHVLFHYPTRPNQTILRDLSLTIRPGMTVAFVGPSGSGKSTSVQLLQRFYDPVDGQILLDGNDIREYNPMWLRQNIGVVSQEPVLFNMSIRQNLIMGTYKQVTDQELKEACIKANCHSFITQLSQGYETLVGEQGGMLSGGQKQRIAIARAILKNPTILLLDEATSALDTQSERLVQHALDAVSKDRTTIVIAHRLSTIRNSDLIVVMDHGELAEQGTHEELLDKGGIYADLVSKQAIATERVDQHHHPSALEKEIEDPNELLYQEKKEVHQQQEQYKQQQQDSAFQDGYAPISDQHKEIDAYELKLKKMADKKKQMKKQRAPMLKVVRQMRPEWPLLGVGLLCSAISGATSPCYALAFSKVITLITSPNNVAAIAPGPFQGANLFAFFFFIIGIGAFVGHGGQLAIFNLAGERYTKRLRSEIFRAYMKQEIGFFDQSDNTVGALTSKLSIDAKNVNEMVTMVWGDVTQLIVTAIVGLIIAFSNSWLLTLIILCMAPFIISATNYESLIHRGFEDKTKRANQESGEVAGEAIKEIRTVVSLNRQKYFEDKYYKATERPHRLAMRKAYLSSIGYALLQGIMIYTNAVAFYAGVRLIMGKYIDFNQMFISMTAIMITARSVGRGSVFASTYAKAKYSAIASFEIIERHPTIDPDLEGIEPSQSTIRGDVGFENVGFSYPTRPDHQIFSGEFNMDTLAGQTVALVGPSGCGKSTTIGLLERWYDPFCGKVSLDDKDVRTFELHNLRSHMALVGQEPVLFDYSIGDNIRFGVCDDDSSSGNNNNGGGNIPSQADVEAAAKGSNIHDFINGLPDGYATRVGDKGSQLSGGQKQRIAIARALMRQPRLLLLDEATSALDSDSEKVVQEAIDAILVQGGRTTITIAHRLSTIQNAHLICVVKDGRVVEQGTHWDLLDLGGVYSQLVREQSLQAH</sequence>
<evidence type="ECO:0008006" key="19">
    <source>
        <dbReference type="Google" id="ProtNLM"/>
    </source>
</evidence>
<protein>
    <recommendedName>
        <fullName evidence="19">P-loop containing nucleoside triphosphate hydrolase protein</fullName>
    </recommendedName>
</protein>
<keyword evidence="12" id="KW-0175">Coiled coil</keyword>
<keyword evidence="10 14" id="KW-0472">Membrane</keyword>
<evidence type="ECO:0000256" key="1">
    <source>
        <dbReference type="ARBA" id="ARBA00004141"/>
    </source>
</evidence>
<keyword evidence="8" id="KW-1278">Translocase</keyword>
<dbReference type="VEuPathDB" id="FungiDB:PHYBLDRAFT_23131"/>
<feature type="transmembrane region" description="Helical" evidence="14">
    <location>
        <begin position="953"/>
        <end position="977"/>
    </location>
</feature>
<evidence type="ECO:0000256" key="10">
    <source>
        <dbReference type="ARBA" id="ARBA00023136"/>
    </source>
</evidence>
<dbReference type="PANTHER" id="PTHR43394">
    <property type="entry name" value="ATP-DEPENDENT PERMEASE MDL1, MITOCHONDRIAL"/>
    <property type="match status" value="1"/>
</dbReference>
<evidence type="ECO:0000256" key="14">
    <source>
        <dbReference type="SAM" id="Phobius"/>
    </source>
</evidence>
<feature type="transmembrane region" description="Helical" evidence="14">
    <location>
        <begin position="772"/>
        <end position="798"/>
    </location>
</feature>
<comment type="subcellular location">
    <subcellularLocation>
        <location evidence="1">Membrane</location>
        <topology evidence="1">Multi-pass membrane protein</topology>
    </subcellularLocation>
</comment>
<dbReference type="InterPro" id="IPR003593">
    <property type="entry name" value="AAA+_ATPase"/>
</dbReference>
<gene>
    <name evidence="17" type="ORF">PHYBLDRAFT_23131</name>
</gene>
<dbReference type="GO" id="GO:0015421">
    <property type="term" value="F:ABC-type oligopeptide transporter activity"/>
    <property type="evidence" value="ECO:0007669"/>
    <property type="project" value="TreeGrafter"/>
</dbReference>
<feature type="transmembrane region" description="Helical" evidence="14">
    <location>
        <begin position="59"/>
        <end position="88"/>
    </location>
</feature>
<dbReference type="InterPro" id="IPR036640">
    <property type="entry name" value="ABC1_TM_sf"/>
</dbReference>
<dbReference type="InParanoid" id="A0A162UQM2"/>
<dbReference type="CDD" id="cd03249">
    <property type="entry name" value="ABC_MTABC3_MDL1_MDL2"/>
    <property type="match status" value="2"/>
</dbReference>
<dbReference type="SMART" id="SM00382">
    <property type="entry name" value="AAA"/>
    <property type="match status" value="2"/>
</dbReference>
<evidence type="ECO:0000256" key="13">
    <source>
        <dbReference type="SAM" id="MobiDB-lite"/>
    </source>
</evidence>
<dbReference type="GO" id="GO:0090374">
    <property type="term" value="P:oligopeptide export from mitochondrion"/>
    <property type="evidence" value="ECO:0007669"/>
    <property type="project" value="TreeGrafter"/>
</dbReference>
<feature type="region of interest" description="Disordered" evidence="13">
    <location>
        <begin position="1"/>
        <end position="23"/>
    </location>
</feature>
<dbReference type="CDD" id="cd18578">
    <property type="entry name" value="ABC_6TM_Pgp_ABCB1_D2_like"/>
    <property type="match status" value="1"/>
</dbReference>
<keyword evidence="3" id="KW-0813">Transport</keyword>
<feature type="domain" description="ABC transporter" evidence="15">
    <location>
        <begin position="1054"/>
        <end position="1308"/>
    </location>
</feature>
<evidence type="ECO:0000256" key="9">
    <source>
        <dbReference type="ARBA" id="ARBA00022989"/>
    </source>
</evidence>
<dbReference type="OrthoDB" id="6500128at2759"/>
<dbReference type="GO" id="GO:0005743">
    <property type="term" value="C:mitochondrial inner membrane"/>
    <property type="evidence" value="ECO:0007669"/>
    <property type="project" value="TreeGrafter"/>
</dbReference>
<dbReference type="PROSITE" id="PS50929">
    <property type="entry name" value="ABC_TM1F"/>
    <property type="match status" value="2"/>
</dbReference>
<dbReference type="GO" id="GO:0005524">
    <property type="term" value="F:ATP binding"/>
    <property type="evidence" value="ECO:0007669"/>
    <property type="project" value="UniProtKB-KW"/>
</dbReference>
<reference evidence="18" key="1">
    <citation type="submission" date="2015-06" db="EMBL/GenBank/DDBJ databases">
        <title>Expansion of signal transduction pathways in fungi by whole-genome duplication.</title>
        <authorList>
            <consortium name="DOE Joint Genome Institute"/>
            <person name="Corrochano L.M."/>
            <person name="Kuo A."/>
            <person name="Marcet-Houben M."/>
            <person name="Polaino S."/>
            <person name="Salamov A."/>
            <person name="Villalobos J.M."/>
            <person name="Alvarez M.I."/>
            <person name="Avalos J."/>
            <person name="Benito E.P."/>
            <person name="Benoit I."/>
            <person name="Burger G."/>
            <person name="Camino L.P."/>
            <person name="Canovas D."/>
            <person name="Cerda-Olmedo E."/>
            <person name="Cheng J.-F."/>
            <person name="Dominguez A."/>
            <person name="Elias M."/>
            <person name="Eslava A.P."/>
            <person name="Glaser F."/>
            <person name="Grimwood J."/>
            <person name="Gutierrez G."/>
            <person name="Heitman J."/>
            <person name="Henrissat B."/>
            <person name="Iturriaga E.A."/>
            <person name="Lang B.F."/>
            <person name="Lavin J.L."/>
            <person name="Lee S."/>
            <person name="Li W."/>
            <person name="Lindquist E."/>
            <person name="Lopez-Garcia S."/>
            <person name="Luque E.M."/>
            <person name="Marcos A.T."/>
            <person name="Martin J."/>
            <person name="McCluskey K."/>
            <person name="Medina H.R."/>
            <person name="Miralles-Duran A."/>
            <person name="Miyazaki A."/>
            <person name="Munoz-Torres E."/>
            <person name="Oguiza J.A."/>
            <person name="Ohm R."/>
            <person name="Olmedo M."/>
            <person name="Orejas M."/>
            <person name="Ortiz-Castellanos L."/>
            <person name="Pisabarro A.G."/>
            <person name="Rodriguez-Romero J."/>
            <person name="Ruiz-Herrera J."/>
            <person name="Ruiz-Vazquez R."/>
            <person name="Sanz C."/>
            <person name="Schackwitz W."/>
            <person name="Schmutz J."/>
            <person name="Shahriari M."/>
            <person name="Shelest E."/>
            <person name="Silva-Franco F."/>
            <person name="Soanes D."/>
            <person name="Syed K."/>
            <person name="Tagua V.G."/>
            <person name="Talbot N.J."/>
            <person name="Thon M."/>
            <person name="De vries R.P."/>
            <person name="Wiebenga A."/>
            <person name="Yadav J.S."/>
            <person name="Braun E.L."/>
            <person name="Baker S."/>
            <person name="Garre V."/>
            <person name="Horwitz B."/>
            <person name="Torres-Martinez S."/>
            <person name="Idnurm A."/>
            <person name="Herrera-Estrella A."/>
            <person name="Gabaldon T."/>
            <person name="Grigoriev I.V."/>
        </authorList>
    </citation>
    <scope>NUCLEOTIDE SEQUENCE [LARGE SCALE GENOMIC DNA]</scope>
    <source>
        <strain evidence="18">NRRL 1555(-)</strain>
    </source>
</reference>